<dbReference type="Pfam" id="PF00990">
    <property type="entry name" value="GGDEF"/>
    <property type="match status" value="1"/>
</dbReference>
<feature type="transmembrane region" description="Helical" evidence="1">
    <location>
        <begin position="37"/>
        <end position="60"/>
    </location>
</feature>
<evidence type="ECO:0000313" key="4">
    <source>
        <dbReference type="Proteomes" id="UP000182811"/>
    </source>
</evidence>
<dbReference type="NCBIfam" id="TIGR00254">
    <property type="entry name" value="GGDEF"/>
    <property type="match status" value="1"/>
</dbReference>
<dbReference type="InterPro" id="IPR033425">
    <property type="entry name" value="MASE3"/>
</dbReference>
<dbReference type="GO" id="GO:0052621">
    <property type="term" value="F:diguanylate cyclase activity"/>
    <property type="evidence" value="ECO:0007669"/>
    <property type="project" value="UniProtKB-EC"/>
</dbReference>
<keyword evidence="3" id="KW-0808">Transferase</keyword>
<dbReference type="Pfam" id="PF17159">
    <property type="entry name" value="MASE3"/>
    <property type="match status" value="1"/>
</dbReference>
<keyword evidence="1" id="KW-0472">Membrane</keyword>
<feature type="transmembrane region" description="Helical" evidence="1">
    <location>
        <begin position="212"/>
        <end position="235"/>
    </location>
</feature>
<dbReference type="PANTHER" id="PTHR45138">
    <property type="entry name" value="REGULATORY COMPONENTS OF SENSORY TRANSDUCTION SYSTEM"/>
    <property type="match status" value="1"/>
</dbReference>
<dbReference type="InterPro" id="IPR000160">
    <property type="entry name" value="GGDEF_dom"/>
</dbReference>
<accession>A0A1J5NT54</accession>
<dbReference type="EMBL" id="MDDC01000015">
    <property type="protein sequence ID" value="OIQ58484.1"/>
    <property type="molecule type" value="Genomic_DNA"/>
</dbReference>
<evidence type="ECO:0000259" key="2">
    <source>
        <dbReference type="PROSITE" id="PS50887"/>
    </source>
</evidence>
<name>A0A1J5NT54_NEOTH</name>
<feature type="domain" description="GGDEF" evidence="2">
    <location>
        <begin position="471"/>
        <end position="599"/>
    </location>
</feature>
<evidence type="ECO:0000256" key="1">
    <source>
        <dbReference type="SAM" id="Phobius"/>
    </source>
</evidence>
<dbReference type="InterPro" id="IPR043128">
    <property type="entry name" value="Rev_trsase/Diguanyl_cyclase"/>
</dbReference>
<keyword evidence="1" id="KW-1133">Transmembrane helix</keyword>
<dbReference type="InterPro" id="IPR029787">
    <property type="entry name" value="Nucleotide_cyclase"/>
</dbReference>
<dbReference type="AlphaFoldDB" id="A0A1J5NT54"/>
<feature type="transmembrane region" description="Helical" evidence="1">
    <location>
        <begin position="7"/>
        <end position="25"/>
    </location>
</feature>
<dbReference type="InterPro" id="IPR050469">
    <property type="entry name" value="Diguanylate_Cyclase"/>
</dbReference>
<dbReference type="SUPFAM" id="SSF55073">
    <property type="entry name" value="Nucleotide cyclase"/>
    <property type="match status" value="1"/>
</dbReference>
<feature type="transmembrane region" description="Helical" evidence="1">
    <location>
        <begin position="113"/>
        <end position="132"/>
    </location>
</feature>
<dbReference type="EC" id="2.7.7.65" evidence="3"/>
<sequence length="599" mass="69297">MHRFIRLYWVPIAALIILFSARFLTPFLYRVYSHDQYLSLHTILEFATIFFAFSIFSMIWLMHDAIKEDVSIFLLVVGIFLLAAGVIDLFHTLSYYGMPAFFTPSSTQKATFLWLWGRLVVGTAFLLAFYSWHLRDHRQTLIRMLLAFSAVLALLSLLISTIWLDRVPLLVAEGKGVTPFKKYMEYLTIAIMILNTFLLLKNRRYFSRSVLVNIGNFFGMTIISEAAFTFYISIYDTYNLLGHIYKVMAYYFLYRAFYLAGIVRYFSNMNEIAALAEEVIEHSDTLKEVLKIYVEKLARIIPRAGQIAIFLPASQENCYYLALCQGQFCQLILEHKNICPQNFMDIMGRELKILKWPVKTLKGSGLLEVIKGQEDFWDRVVEMLYLPLHRQDMDSGFMWLLNFNKNEGFTLEDIDTVRTVAKLISLSVIQARHNEIINRLSYEDQLTGLGNRRYFIQELKKAIYDSKRYGHDFTLVFVDMNNLKYINDTYGHNDGDTALQTLAAALRRNLRQGDICARLGGDEFGIVLKYVGLNEASSKGEALRQELANVELPGYKWSFSAAVGWATFPQEAKDIDGLMHLADKRMYMHKNKKRAEMSC</sequence>
<comment type="caution">
    <text evidence="3">The sequence shown here is derived from an EMBL/GenBank/DDBJ whole genome shotgun (WGS) entry which is preliminary data.</text>
</comment>
<proteinExistence type="predicted"/>
<dbReference type="Proteomes" id="UP000182811">
    <property type="component" value="Unassembled WGS sequence"/>
</dbReference>
<dbReference type="SMART" id="SM00267">
    <property type="entry name" value="GGDEF"/>
    <property type="match status" value="1"/>
</dbReference>
<dbReference type="PROSITE" id="PS50887">
    <property type="entry name" value="GGDEF"/>
    <property type="match status" value="1"/>
</dbReference>
<keyword evidence="1" id="KW-0812">Transmembrane</keyword>
<dbReference type="CDD" id="cd01949">
    <property type="entry name" value="GGDEF"/>
    <property type="match status" value="1"/>
</dbReference>
<protein>
    <submittedName>
        <fullName evidence="3">Diguanylate cyclase DosC</fullName>
        <ecNumber evidence="3">2.7.7.65</ecNumber>
    </submittedName>
</protein>
<evidence type="ECO:0000313" key="3">
    <source>
        <dbReference type="EMBL" id="OIQ58484.1"/>
    </source>
</evidence>
<organism evidence="3 4">
    <name type="scientific">Neomoorella thermoacetica</name>
    <name type="common">Clostridium thermoaceticum</name>
    <dbReference type="NCBI Taxonomy" id="1525"/>
    <lineage>
        <taxon>Bacteria</taxon>
        <taxon>Bacillati</taxon>
        <taxon>Bacillota</taxon>
        <taxon>Clostridia</taxon>
        <taxon>Neomoorellales</taxon>
        <taxon>Neomoorellaceae</taxon>
        <taxon>Neomoorella</taxon>
    </lineage>
</organism>
<feature type="transmembrane region" description="Helical" evidence="1">
    <location>
        <begin position="144"/>
        <end position="163"/>
    </location>
</feature>
<feature type="transmembrane region" description="Helical" evidence="1">
    <location>
        <begin position="183"/>
        <end position="200"/>
    </location>
</feature>
<gene>
    <name evidence="3" type="primary">dosC</name>
    <name evidence="3" type="ORF">MOTE_20060</name>
</gene>
<dbReference type="PANTHER" id="PTHR45138:SF9">
    <property type="entry name" value="DIGUANYLATE CYCLASE DGCM-RELATED"/>
    <property type="match status" value="1"/>
</dbReference>
<feature type="transmembrane region" description="Helical" evidence="1">
    <location>
        <begin position="247"/>
        <end position="266"/>
    </location>
</feature>
<reference evidence="3 4" key="1">
    <citation type="submission" date="2016-08" db="EMBL/GenBank/DDBJ databases">
        <title>Genome-based comparison of Moorella thermoacetic strains.</title>
        <authorList>
            <person name="Poehlein A."/>
            <person name="Bengelsdorf F.R."/>
            <person name="Esser C."/>
            <person name="Duerre P."/>
            <person name="Daniel R."/>
        </authorList>
    </citation>
    <scope>NUCLEOTIDE SEQUENCE [LARGE SCALE GENOMIC DNA]</scope>
    <source>
        <strain evidence="3 4">DSM 21394</strain>
    </source>
</reference>
<feature type="transmembrane region" description="Helical" evidence="1">
    <location>
        <begin position="72"/>
        <end position="93"/>
    </location>
</feature>
<keyword evidence="3" id="KW-0548">Nucleotidyltransferase</keyword>
<dbReference type="Gene3D" id="3.30.70.270">
    <property type="match status" value="1"/>
</dbReference>